<sequence length="137" mass="16163">MEVLSKKYDIIKQMDSKQKALKTAKLLYDKKAQDITILELKDLTIITDYFVICSAESTTQVKALTEYLEESMGIEGYKPYSVEGFSYAHWVLMDYGDVIVHIFLEETRRFYDLERLWLDAPRIQTEFTLDKSHVVYR</sequence>
<dbReference type="Gene3D" id="3.30.460.10">
    <property type="entry name" value="Beta Polymerase, domain 2"/>
    <property type="match status" value="1"/>
</dbReference>
<comment type="subcellular location">
    <subcellularLocation>
        <location evidence="2">Cytoplasm</location>
    </subcellularLocation>
</comment>
<keyword evidence="2" id="KW-0678">Repressor</keyword>
<dbReference type="EMBL" id="CP144374">
    <property type="protein sequence ID" value="XCH47917.1"/>
    <property type="molecule type" value="Genomic_DNA"/>
</dbReference>
<keyword evidence="2" id="KW-0810">Translation regulation</keyword>
<dbReference type="PANTHER" id="PTHR21043">
    <property type="entry name" value="IOJAP SUPERFAMILY ORTHOLOG"/>
    <property type="match status" value="1"/>
</dbReference>
<dbReference type="GO" id="GO:0017148">
    <property type="term" value="P:negative regulation of translation"/>
    <property type="evidence" value="ECO:0007669"/>
    <property type="project" value="UniProtKB-UniRule"/>
</dbReference>
<evidence type="ECO:0000256" key="2">
    <source>
        <dbReference type="HAMAP-Rule" id="MF_01477"/>
    </source>
</evidence>
<dbReference type="SUPFAM" id="SSF81301">
    <property type="entry name" value="Nucleotidyltransferase"/>
    <property type="match status" value="1"/>
</dbReference>
<dbReference type="PANTHER" id="PTHR21043:SF0">
    <property type="entry name" value="MITOCHONDRIAL ASSEMBLY OF RIBOSOMAL LARGE SUBUNIT PROTEIN 1"/>
    <property type="match status" value="1"/>
</dbReference>
<comment type="function">
    <text evidence="2">Functions as a ribosomal silencing factor. Interacts with ribosomal protein uL14 (rplN), blocking formation of intersubunit bridge B8. Prevents association of the 30S and 50S ribosomal subunits and the formation of functional ribosomes, thus repressing translation.</text>
</comment>
<dbReference type="GO" id="GO:0005737">
    <property type="term" value="C:cytoplasm"/>
    <property type="evidence" value="ECO:0007669"/>
    <property type="project" value="UniProtKB-SubCell"/>
</dbReference>
<dbReference type="InterPro" id="IPR004394">
    <property type="entry name" value="Iojap/RsfS/C7orf30"/>
</dbReference>
<dbReference type="GO" id="GO:0042256">
    <property type="term" value="P:cytosolic ribosome assembly"/>
    <property type="evidence" value="ECO:0007669"/>
    <property type="project" value="UniProtKB-UniRule"/>
</dbReference>
<dbReference type="GO" id="GO:0043023">
    <property type="term" value="F:ribosomal large subunit binding"/>
    <property type="evidence" value="ECO:0007669"/>
    <property type="project" value="TreeGrafter"/>
</dbReference>
<dbReference type="NCBIfam" id="TIGR00090">
    <property type="entry name" value="rsfS_iojap_ybeB"/>
    <property type="match status" value="1"/>
</dbReference>
<evidence type="ECO:0000256" key="1">
    <source>
        <dbReference type="ARBA" id="ARBA00010574"/>
    </source>
</evidence>
<dbReference type="HAMAP" id="MF_01477">
    <property type="entry name" value="Iojap_RsfS"/>
    <property type="match status" value="1"/>
</dbReference>
<keyword evidence="2" id="KW-0963">Cytoplasm</keyword>
<comment type="subunit">
    <text evidence="2">Interacts with ribosomal protein uL14 (rplN).</text>
</comment>
<reference evidence="3" key="1">
    <citation type="submission" date="2024-01" db="EMBL/GenBank/DDBJ databases">
        <title>The first autotrophic representatives of the genus Thermodesulfovibrio.</title>
        <authorList>
            <person name="Maltseva A.I."/>
            <person name="Elcheninov A.G."/>
            <person name="Kublanov I.V."/>
            <person name="Lebedinsky A.V."/>
            <person name="Frolov E.N."/>
        </authorList>
    </citation>
    <scope>NUCLEOTIDE SEQUENCE</scope>
    <source>
        <strain evidence="3">3462-1</strain>
    </source>
</reference>
<comment type="similarity">
    <text evidence="1 2">Belongs to the Iojap/RsfS family.</text>
</comment>
<dbReference type="AlphaFoldDB" id="A0AAU8H2Q4"/>
<protein>
    <recommendedName>
        <fullName evidence="2">Ribosomal silencing factor RsfS</fullName>
    </recommendedName>
</protein>
<organism evidence="3">
    <name type="scientific">Thermodesulfovibrio obliviosus</name>
    <dbReference type="NCBI Taxonomy" id="3118332"/>
    <lineage>
        <taxon>Bacteria</taxon>
        <taxon>Pseudomonadati</taxon>
        <taxon>Nitrospirota</taxon>
        <taxon>Thermodesulfovibrionia</taxon>
        <taxon>Thermodesulfovibrionales</taxon>
        <taxon>Thermodesulfovibrionaceae</taxon>
        <taxon>Thermodesulfovibrio</taxon>
    </lineage>
</organism>
<dbReference type="KEGG" id="tob:V4D31_06100"/>
<evidence type="ECO:0000313" key="3">
    <source>
        <dbReference type="EMBL" id="XCH47917.1"/>
    </source>
</evidence>
<proteinExistence type="inferred from homology"/>
<accession>A0AAU8H2Q4</accession>
<dbReference type="GO" id="GO:0090071">
    <property type="term" value="P:negative regulation of ribosome biogenesis"/>
    <property type="evidence" value="ECO:0007669"/>
    <property type="project" value="UniProtKB-UniRule"/>
</dbReference>
<name>A0AAU8H2Q4_9BACT</name>
<gene>
    <name evidence="2 3" type="primary">rsfS</name>
    <name evidence="3" type="ORF">V4D31_06100</name>
</gene>
<dbReference type="InterPro" id="IPR043519">
    <property type="entry name" value="NT_sf"/>
</dbReference>
<dbReference type="Pfam" id="PF02410">
    <property type="entry name" value="RsfS"/>
    <property type="match status" value="1"/>
</dbReference>
<dbReference type="RefSeq" id="WP_353685574.1">
    <property type="nucleotide sequence ID" value="NZ_CP144374.1"/>
</dbReference>